<feature type="region of interest" description="Disordered" evidence="1">
    <location>
        <begin position="155"/>
        <end position="185"/>
    </location>
</feature>
<dbReference type="AlphaFoldDB" id="A0A166NTC1"/>
<proteinExistence type="predicted"/>
<feature type="region of interest" description="Disordered" evidence="1">
    <location>
        <begin position="379"/>
        <end position="441"/>
    </location>
</feature>
<feature type="compositionally biased region" description="Polar residues" evidence="1">
    <location>
        <begin position="170"/>
        <end position="185"/>
    </location>
</feature>
<organism evidence="2 3">
    <name type="scientific">Colletotrichum tofieldiae</name>
    <dbReference type="NCBI Taxonomy" id="708197"/>
    <lineage>
        <taxon>Eukaryota</taxon>
        <taxon>Fungi</taxon>
        <taxon>Dikarya</taxon>
        <taxon>Ascomycota</taxon>
        <taxon>Pezizomycotina</taxon>
        <taxon>Sordariomycetes</taxon>
        <taxon>Hypocreomycetidae</taxon>
        <taxon>Glomerellales</taxon>
        <taxon>Glomerellaceae</taxon>
        <taxon>Colletotrichum</taxon>
        <taxon>Colletotrichum spaethianum species complex</taxon>
    </lineage>
</organism>
<dbReference type="EMBL" id="LFIV01000190">
    <property type="protein sequence ID" value="KZL66040.1"/>
    <property type="molecule type" value="Genomic_DNA"/>
</dbReference>
<feature type="compositionally biased region" description="Polar residues" evidence="1">
    <location>
        <begin position="381"/>
        <end position="390"/>
    </location>
</feature>
<accession>A0A166NTC1</accession>
<dbReference type="OrthoDB" id="4851861at2759"/>
<evidence type="ECO:0000313" key="3">
    <source>
        <dbReference type="Proteomes" id="UP000076552"/>
    </source>
</evidence>
<name>A0A166NTC1_9PEZI</name>
<protein>
    <submittedName>
        <fullName evidence="2">Uncharacterized protein</fullName>
    </submittedName>
</protein>
<comment type="caution">
    <text evidence="2">The sequence shown here is derived from an EMBL/GenBank/DDBJ whole genome shotgun (WGS) entry which is preliminary data.</text>
</comment>
<keyword evidence="3" id="KW-1185">Reference proteome</keyword>
<evidence type="ECO:0000313" key="2">
    <source>
        <dbReference type="EMBL" id="KZL66040.1"/>
    </source>
</evidence>
<gene>
    <name evidence="2" type="ORF">CT0861_08029</name>
</gene>
<sequence>MSFNRPDPMFARNRHVAIGSKDRPVSIQDAVYSRLVKMAEDYDDCNFARCLLQQVCEIFKDEIDALKTVEPLTKTEREYLAGWEDALETVCNLASLCLGGPLEDEDLSRPESPALSSIDYTKRSSQEGFASRWDEQFGGLIRGRYEEYGRKFCGDAPSSMPSDNRREKSCSQASQASGTPINTPSTVSISDSVLQALFSPSSSTPDLSKPSRPSRDLHKSEIIRGLDTTALLTHFERQSRLSERRIAAELGRTSILRQAIFQDRFFGRVPSFAGTPASNDILLNDEDCGAPDATDEINDPFLGEAQQYRSVRQVKTLFRRWRKAAAEGRVEDGSLDKGTRTAKRDRNVLLDDSLIPCHEPESWFSGHGGDAPVSSPGLESVYSNETSWPTATPEPCDDASPLTASRTQRPYILGTTAPTFPHPYGSYHGHGFREGGSSSSE</sequence>
<reference evidence="2 3" key="1">
    <citation type="submission" date="2015-06" db="EMBL/GenBank/DDBJ databases">
        <title>Survival trade-offs in plant roots during colonization by closely related pathogenic and mutualistic fungi.</title>
        <authorList>
            <person name="Hacquard S."/>
            <person name="Kracher B."/>
            <person name="Hiruma K."/>
            <person name="Weinman A."/>
            <person name="Muench P."/>
            <person name="Garrido Oter R."/>
            <person name="Ver Loren van Themaat E."/>
            <person name="Dallerey J.-F."/>
            <person name="Damm U."/>
            <person name="Henrissat B."/>
            <person name="Lespinet O."/>
            <person name="Thon M."/>
            <person name="Kemen E."/>
            <person name="McHardy A.C."/>
            <person name="Schulze-Lefert P."/>
            <person name="O'Connell R.J."/>
        </authorList>
    </citation>
    <scope>NUCLEOTIDE SEQUENCE [LARGE SCALE GENOMIC DNA]</scope>
    <source>
        <strain evidence="2 3">0861</strain>
    </source>
</reference>
<evidence type="ECO:0000256" key="1">
    <source>
        <dbReference type="SAM" id="MobiDB-lite"/>
    </source>
</evidence>
<dbReference type="Proteomes" id="UP000076552">
    <property type="component" value="Unassembled WGS sequence"/>
</dbReference>